<dbReference type="InterPro" id="IPR004821">
    <property type="entry name" value="Cyt_trans-like"/>
</dbReference>
<dbReference type="EC" id="2.7.7.18" evidence="11"/>
<comment type="function">
    <text evidence="1 11">Catalyzes the reversible adenylation of nicotinate mononucleotide (NaMN) to nicotinic acid adenine dinucleotide (NaAD).</text>
</comment>
<dbReference type="EMBL" id="JYNY01000409">
    <property type="protein sequence ID" value="KJJ84062.1"/>
    <property type="molecule type" value="Genomic_DNA"/>
</dbReference>
<keyword evidence="8 11" id="KW-0067">ATP-binding</keyword>
<evidence type="ECO:0000256" key="2">
    <source>
        <dbReference type="ARBA" id="ARBA00005019"/>
    </source>
</evidence>
<gene>
    <name evidence="11" type="primary">nadD</name>
    <name evidence="13" type="ORF">OMAG_002061</name>
</gene>
<feature type="domain" description="Cytidyltransferase-like" evidence="12">
    <location>
        <begin position="10"/>
        <end position="174"/>
    </location>
</feature>
<evidence type="ECO:0000256" key="8">
    <source>
        <dbReference type="ARBA" id="ARBA00022840"/>
    </source>
</evidence>
<evidence type="ECO:0000256" key="9">
    <source>
        <dbReference type="ARBA" id="ARBA00023027"/>
    </source>
</evidence>
<keyword evidence="4 11" id="KW-0662">Pyridine nucleotide biosynthesis</keyword>
<keyword evidence="6 11" id="KW-0548">Nucleotidyltransferase</keyword>
<dbReference type="SUPFAM" id="SSF52374">
    <property type="entry name" value="Nucleotidylyl transferase"/>
    <property type="match status" value="1"/>
</dbReference>
<dbReference type="InterPro" id="IPR014729">
    <property type="entry name" value="Rossmann-like_a/b/a_fold"/>
</dbReference>
<evidence type="ECO:0000313" key="14">
    <source>
        <dbReference type="Proteomes" id="UP000033428"/>
    </source>
</evidence>
<comment type="pathway">
    <text evidence="2 11">Cofactor biosynthesis; NAD(+) biosynthesis; deamido-NAD(+) from nicotinate D-ribonucleotide: step 1/1.</text>
</comment>
<evidence type="ECO:0000313" key="13">
    <source>
        <dbReference type="EMBL" id="KJJ84062.1"/>
    </source>
</evidence>
<evidence type="ECO:0000259" key="12">
    <source>
        <dbReference type="Pfam" id="PF01467"/>
    </source>
</evidence>
<sequence length="220" mass="24724">MVKAGSRIGILGGTFNPVHNGHLVLAEECLNKLSLDKVLFVPAHTPPHKTIEGDVSASDRLKMLRLAMPLNDSRFEISDYEIKQKRVVYTIETVEYFQAIYGVSSKIFFITGADSAGTLSSWEKIDKLLEVAVFVIASRPGWDINVSLDKKYIGKVLNLEIPYVDISSILVRERVKNGETIEKFVPQLVAEYIYENGFYKHNSGITSHNWVCSKCVDNKI</sequence>
<dbReference type="UniPathway" id="UPA00253">
    <property type="reaction ID" value="UER00332"/>
</dbReference>
<dbReference type="GO" id="GO:0005524">
    <property type="term" value="F:ATP binding"/>
    <property type="evidence" value="ECO:0007669"/>
    <property type="project" value="UniProtKB-KW"/>
</dbReference>
<organism evidence="13 14">
    <name type="scientific">Candidatus Omnitrophus magneticus</name>
    <dbReference type="NCBI Taxonomy" id="1609969"/>
    <lineage>
        <taxon>Bacteria</taxon>
        <taxon>Pseudomonadati</taxon>
        <taxon>Candidatus Omnitrophota</taxon>
        <taxon>Candidatus Omnitrophus</taxon>
    </lineage>
</organism>
<dbReference type="HAMAP" id="MF_00244">
    <property type="entry name" value="NaMN_adenylyltr"/>
    <property type="match status" value="1"/>
</dbReference>
<comment type="catalytic activity">
    <reaction evidence="10 11">
        <text>nicotinate beta-D-ribonucleotide + ATP + H(+) = deamido-NAD(+) + diphosphate</text>
        <dbReference type="Rhea" id="RHEA:22860"/>
        <dbReference type="ChEBI" id="CHEBI:15378"/>
        <dbReference type="ChEBI" id="CHEBI:30616"/>
        <dbReference type="ChEBI" id="CHEBI:33019"/>
        <dbReference type="ChEBI" id="CHEBI:57502"/>
        <dbReference type="ChEBI" id="CHEBI:58437"/>
        <dbReference type="EC" id="2.7.7.18"/>
    </reaction>
</comment>
<name>A0A0F0CLC8_9BACT</name>
<dbReference type="NCBIfam" id="TIGR00125">
    <property type="entry name" value="cyt_tran_rel"/>
    <property type="match status" value="1"/>
</dbReference>
<proteinExistence type="inferred from homology"/>
<evidence type="ECO:0000256" key="5">
    <source>
        <dbReference type="ARBA" id="ARBA00022679"/>
    </source>
</evidence>
<dbReference type="NCBIfam" id="NF000840">
    <property type="entry name" value="PRK00071.1-3"/>
    <property type="match status" value="1"/>
</dbReference>
<keyword evidence="7 11" id="KW-0547">Nucleotide-binding</keyword>
<dbReference type="InterPro" id="IPR005248">
    <property type="entry name" value="NadD/NMNAT"/>
</dbReference>
<evidence type="ECO:0000256" key="10">
    <source>
        <dbReference type="ARBA" id="ARBA00048721"/>
    </source>
</evidence>
<evidence type="ECO:0000256" key="6">
    <source>
        <dbReference type="ARBA" id="ARBA00022695"/>
    </source>
</evidence>
<accession>A0A0F0CLC8</accession>
<dbReference type="Pfam" id="PF01467">
    <property type="entry name" value="CTP_transf_like"/>
    <property type="match status" value="1"/>
</dbReference>
<evidence type="ECO:0000256" key="3">
    <source>
        <dbReference type="ARBA" id="ARBA00009014"/>
    </source>
</evidence>
<keyword evidence="14" id="KW-1185">Reference proteome</keyword>
<dbReference type="PANTHER" id="PTHR39321:SF3">
    <property type="entry name" value="PHOSPHOPANTETHEINE ADENYLYLTRANSFERASE"/>
    <property type="match status" value="1"/>
</dbReference>
<comment type="caution">
    <text evidence="13">The sequence shown here is derived from an EMBL/GenBank/DDBJ whole genome shotgun (WGS) entry which is preliminary data.</text>
</comment>
<dbReference type="Proteomes" id="UP000033428">
    <property type="component" value="Unassembled WGS sequence"/>
</dbReference>
<keyword evidence="5 11" id="KW-0808">Transferase</keyword>
<dbReference type="NCBIfam" id="TIGR00482">
    <property type="entry name" value="nicotinate (nicotinamide) nucleotide adenylyltransferase"/>
    <property type="match status" value="1"/>
</dbReference>
<dbReference type="GO" id="GO:0004515">
    <property type="term" value="F:nicotinate-nucleotide adenylyltransferase activity"/>
    <property type="evidence" value="ECO:0007669"/>
    <property type="project" value="UniProtKB-UniRule"/>
</dbReference>
<evidence type="ECO:0000256" key="1">
    <source>
        <dbReference type="ARBA" id="ARBA00002324"/>
    </source>
</evidence>
<dbReference type="PANTHER" id="PTHR39321">
    <property type="entry name" value="NICOTINATE-NUCLEOTIDE ADENYLYLTRANSFERASE-RELATED"/>
    <property type="match status" value="1"/>
</dbReference>
<dbReference type="Gene3D" id="3.40.50.620">
    <property type="entry name" value="HUPs"/>
    <property type="match status" value="1"/>
</dbReference>
<evidence type="ECO:0000256" key="7">
    <source>
        <dbReference type="ARBA" id="ARBA00022741"/>
    </source>
</evidence>
<evidence type="ECO:0000256" key="4">
    <source>
        <dbReference type="ARBA" id="ARBA00022642"/>
    </source>
</evidence>
<dbReference type="CDD" id="cd02165">
    <property type="entry name" value="NMNAT"/>
    <property type="match status" value="1"/>
</dbReference>
<reference evidence="13 14" key="1">
    <citation type="submission" date="2015-02" db="EMBL/GenBank/DDBJ databases">
        <title>Single-cell genomics of uncultivated deep-branching MTB reveals a conserved set of magnetosome genes.</title>
        <authorList>
            <person name="Kolinko S."/>
            <person name="Richter M."/>
            <person name="Glockner F.O."/>
            <person name="Brachmann A."/>
            <person name="Schuler D."/>
        </authorList>
    </citation>
    <scope>NUCLEOTIDE SEQUENCE [LARGE SCALE GENOMIC DNA]</scope>
    <source>
        <strain evidence="13">SKK-01</strain>
    </source>
</reference>
<dbReference type="PATRIC" id="fig|1609969.3.peg.2193"/>
<evidence type="ECO:0000256" key="11">
    <source>
        <dbReference type="HAMAP-Rule" id="MF_00244"/>
    </source>
</evidence>
<dbReference type="AlphaFoldDB" id="A0A0F0CLC8"/>
<dbReference type="GO" id="GO:0009435">
    <property type="term" value="P:NAD+ biosynthetic process"/>
    <property type="evidence" value="ECO:0007669"/>
    <property type="project" value="UniProtKB-UniRule"/>
</dbReference>
<protein>
    <recommendedName>
        <fullName evidence="11">Probable nicotinate-nucleotide adenylyltransferase</fullName>
        <ecNumber evidence="11">2.7.7.18</ecNumber>
    </recommendedName>
    <alternativeName>
        <fullName evidence="11">Deamido-NAD(+) diphosphorylase</fullName>
    </alternativeName>
    <alternativeName>
        <fullName evidence="11">Deamido-NAD(+) pyrophosphorylase</fullName>
    </alternativeName>
    <alternativeName>
        <fullName evidence="11">Nicotinate mononucleotide adenylyltransferase</fullName>
        <shortName evidence="11">NaMN adenylyltransferase</shortName>
    </alternativeName>
</protein>
<keyword evidence="9 11" id="KW-0520">NAD</keyword>
<comment type="similarity">
    <text evidence="3 11">Belongs to the NadD family.</text>
</comment>